<evidence type="ECO:0000256" key="2">
    <source>
        <dbReference type="ARBA" id="ARBA00022741"/>
    </source>
</evidence>
<dbReference type="SMART" id="SM00450">
    <property type="entry name" value="RHOD"/>
    <property type="match status" value="1"/>
</dbReference>
<dbReference type="SUPFAM" id="SSF69572">
    <property type="entry name" value="Activating enzymes of the ubiquitin-like proteins"/>
    <property type="match status" value="1"/>
</dbReference>
<organism evidence="5 6">
    <name type="scientific">Serinicoccus chungangensis</name>
    <dbReference type="NCBI Taxonomy" id="767452"/>
    <lineage>
        <taxon>Bacteria</taxon>
        <taxon>Bacillati</taxon>
        <taxon>Actinomycetota</taxon>
        <taxon>Actinomycetes</taxon>
        <taxon>Micrococcales</taxon>
        <taxon>Ornithinimicrobiaceae</taxon>
        <taxon>Serinicoccus</taxon>
    </lineage>
</organism>
<proteinExistence type="predicted"/>
<dbReference type="InterPro" id="IPR036873">
    <property type="entry name" value="Rhodanese-like_dom_sf"/>
</dbReference>
<dbReference type="GO" id="GO:0005737">
    <property type="term" value="C:cytoplasm"/>
    <property type="evidence" value="ECO:0007669"/>
    <property type="project" value="TreeGrafter"/>
</dbReference>
<dbReference type="Gene3D" id="3.40.250.10">
    <property type="entry name" value="Rhodanese-like domain"/>
    <property type="match status" value="1"/>
</dbReference>
<evidence type="ECO:0000313" key="6">
    <source>
        <dbReference type="Proteomes" id="UP000054837"/>
    </source>
</evidence>
<dbReference type="GO" id="GO:0008641">
    <property type="term" value="F:ubiquitin-like modifier activating enzyme activity"/>
    <property type="evidence" value="ECO:0007669"/>
    <property type="project" value="InterPro"/>
</dbReference>
<dbReference type="GO" id="GO:0016779">
    <property type="term" value="F:nucleotidyltransferase activity"/>
    <property type="evidence" value="ECO:0007669"/>
    <property type="project" value="TreeGrafter"/>
</dbReference>
<dbReference type="SUPFAM" id="SSF52821">
    <property type="entry name" value="Rhodanese/Cell cycle control phosphatase"/>
    <property type="match status" value="1"/>
</dbReference>
<dbReference type="InterPro" id="IPR045886">
    <property type="entry name" value="ThiF/MoeB/HesA"/>
</dbReference>
<dbReference type="GO" id="GO:0005524">
    <property type="term" value="F:ATP binding"/>
    <property type="evidence" value="ECO:0007669"/>
    <property type="project" value="UniProtKB-KW"/>
</dbReference>
<dbReference type="InterPro" id="IPR000594">
    <property type="entry name" value="ThiF_NAD_FAD-bd"/>
</dbReference>
<name>A0A0W8I0I9_9MICO</name>
<dbReference type="PANTHER" id="PTHR10953:SF102">
    <property type="entry name" value="ADENYLYLTRANSFERASE AND SULFURTRANSFERASE MOCS3"/>
    <property type="match status" value="1"/>
</dbReference>
<dbReference type="AlphaFoldDB" id="A0A0W8I0I9"/>
<dbReference type="EMBL" id="LQBL01000033">
    <property type="protein sequence ID" value="KUG51098.1"/>
    <property type="molecule type" value="Genomic_DNA"/>
</dbReference>
<dbReference type="OrthoDB" id="9804286at2"/>
<evidence type="ECO:0000259" key="4">
    <source>
        <dbReference type="PROSITE" id="PS50206"/>
    </source>
</evidence>
<dbReference type="Proteomes" id="UP000054837">
    <property type="component" value="Unassembled WGS sequence"/>
</dbReference>
<keyword evidence="3" id="KW-0067">ATP-binding</keyword>
<protein>
    <recommendedName>
        <fullName evidence="4">Rhodanese domain-containing protein</fullName>
    </recommendedName>
</protein>
<dbReference type="STRING" id="767452.AVL62_12680"/>
<dbReference type="Pfam" id="PF00581">
    <property type="entry name" value="Rhodanese"/>
    <property type="match status" value="1"/>
</dbReference>
<dbReference type="CDD" id="cd00757">
    <property type="entry name" value="ThiF_MoeB_HesA_family"/>
    <property type="match status" value="1"/>
</dbReference>
<dbReference type="PROSITE" id="PS50206">
    <property type="entry name" value="RHODANESE_3"/>
    <property type="match status" value="1"/>
</dbReference>
<comment type="caution">
    <text evidence="5">The sequence shown here is derived from an EMBL/GenBank/DDBJ whole genome shotgun (WGS) entry which is preliminary data.</text>
</comment>
<dbReference type="InterPro" id="IPR035985">
    <property type="entry name" value="Ubiquitin-activating_enz"/>
</dbReference>
<dbReference type="InterPro" id="IPR001763">
    <property type="entry name" value="Rhodanese-like_dom"/>
</dbReference>
<evidence type="ECO:0000256" key="3">
    <source>
        <dbReference type="ARBA" id="ARBA00022840"/>
    </source>
</evidence>
<keyword evidence="1" id="KW-0808">Transferase</keyword>
<evidence type="ECO:0000256" key="1">
    <source>
        <dbReference type="ARBA" id="ARBA00022679"/>
    </source>
</evidence>
<dbReference type="RefSeq" id="WP_058892643.1">
    <property type="nucleotide sequence ID" value="NZ_LQBL01000033.1"/>
</dbReference>
<sequence length="407" mass="42406">MTSLPPLVEPGPPLTPEQVTRYSRHLLVPGLGMTAQRRLLRARVAVIGAGGLGSPVLAYLAAAGVGHLTVIDDDDVELTNLQRQVIHRADAVGTPKGASAEAFVRGLNPDVSVTVRHTRIDADNAQELLRGHDVVLDGADNFPTRYAVSDACVALGIPLVWAAVLRFDAQLSTFVPDVEDAVSLRDLFPVPPRAEDVPSCSEAGVLGALVGQVGSIMAAEVVKLVCGFGEPLVGRVLLVDALTQRTREVPLRPVGAVVQPEQREQLRPVVPLPELGAAEVAAMLGAGSPSSAAGGGEVPTRPDVVGSCPTGDGSAGAVPVVLDVREPAEHELGTVPGALLVPVGEVLSWEDLDHHLPPGPVVVYCKAGPRAQRAAAHLVRLGHDEVSVMTGGILAWIEQVDPTLPSY</sequence>
<dbReference type="Pfam" id="PF00899">
    <property type="entry name" value="ThiF"/>
    <property type="match status" value="1"/>
</dbReference>
<reference evidence="5 6" key="1">
    <citation type="submission" date="2015-12" db="EMBL/GenBank/DDBJ databases">
        <title>Serinicoccus chungangenesis strain CD08_5 genome sequencing and assembly.</title>
        <authorList>
            <person name="Chander A.M."/>
            <person name="Kaur G."/>
            <person name="Nair G.R."/>
            <person name="Dhawan D.K."/>
            <person name="Kochhar R.K."/>
            <person name="Mayilraj S."/>
            <person name="Bhadada S.K."/>
        </authorList>
    </citation>
    <scope>NUCLEOTIDE SEQUENCE [LARGE SCALE GENOMIC DNA]</scope>
    <source>
        <strain evidence="5 6">CD08_5</strain>
    </source>
</reference>
<dbReference type="PANTHER" id="PTHR10953">
    <property type="entry name" value="UBIQUITIN-ACTIVATING ENZYME E1"/>
    <property type="match status" value="1"/>
</dbReference>
<dbReference type="FunFam" id="3.40.50.720:FF:000033">
    <property type="entry name" value="Adenylyltransferase and sulfurtransferase MOCS3"/>
    <property type="match status" value="1"/>
</dbReference>
<keyword evidence="2" id="KW-0547">Nucleotide-binding</keyword>
<accession>A0A0W8I0I9</accession>
<dbReference type="GO" id="GO:0004792">
    <property type="term" value="F:thiosulfate-cyanide sulfurtransferase activity"/>
    <property type="evidence" value="ECO:0007669"/>
    <property type="project" value="TreeGrafter"/>
</dbReference>
<keyword evidence="6" id="KW-1185">Reference proteome</keyword>
<feature type="domain" description="Rhodanese" evidence="4">
    <location>
        <begin position="315"/>
        <end position="405"/>
    </location>
</feature>
<dbReference type="Gene3D" id="3.40.50.720">
    <property type="entry name" value="NAD(P)-binding Rossmann-like Domain"/>
    <property type="match status" value="1"/>
</dbReference>
<gene>
    <name evidence="5" type="ORF">AVL62_12680</name>
</gene>
<dbReference type="CDD" id="cd00158">
    <property type="entry name" value="RHOD"/>
    <property type="match status" value="1"/>
</dbReference>
<evidence type="ECO:0000313" key="5">
    <source>
        <dbReference type="EMBL" id="KUG51098.1"/>
    </source>
</evidence>